<keyword evidence="2" id="KW-0813">Transport</keyword>
<dbReference type="PANTHER" id="PTHR30097">
    <property type="entry name" value="CATION EFFLUX SYSTEM PROTEIN CUSB"/>
    <property type="match status" value="1"/>
</dbReference>
<dbReference type="GO" id="GO:0022857">
    <property type="term" value="F:transmembrane transporter activity"/>
    <property type="evidence" value="ECO:0007669"/>
    <property type="project" value="InterPro"/>
</dbReference>
<comment type="similarity">
    <text evidence="1">Belongs to the membrane fusion protein (MFP) (TC 8.A.1) family.</text>
</comment>
<evidence type="ECO:0000313" key="6">
    <source>
        <dbReference type="EMBL" id="NER12469.1"/>
    </source>
</evidence>
<dbReference type="GO" id="GO:0016020">
    <property type="term" value="C:membrane"/>
    <property type="evidence" value="ECO:0007669"/>
    <property type="project" value="InterPro"/>
</dbReference>
<feature type="domain" description="Multidrug resistance protein MdtA-like C-terminal permuted SH3" evidence="5">
    <location>
        <begin position="427"/>
        <end position="484"/>
    </location>
</feature>
<feature type="coiled-coil region" evidence="3">
    <location>
        <begin position="243"/>
        <end position="270"/>
    </location>
</feature>
<evidence type="ECO:0000259" key="5">
    <source>
        <dbReference type="Pfam" id="PF25967"/>
    </source>
</evidence>
<keyword evidence="3" id="KW-0175">Coiled coil</keyword>
<dbReference type="GO" id="GO:0060003">
    <property type="term" value="P:copper ion export"/>
    <property type="evidence" value="ECO:0007669"/>
    <property type="project" value="TreeGrafter"/>
</dbReference>
<comment type="caution">
    <text evidence="6">The sequence shown here is derived from an EMBL/GenBank/DDBJ whole genome shotgun (WGS) entry which is preliminary data.</text>
</comment>
<evidence type="ECO:0000256" key="4">
    <source>
        <dbReference type="SAM" id="SignalP"/>
    </source>
</evidence>
<evidence type="ECO:0000256" key="3">
    <source>
        <dbReference type="SAM" id="Coils"/>
    </source>
</evidence>
<reference evidence="6 7" key="1">
    <citation type="submission" date="2020-01" db="EMBL/GenBank/DDBJ databases">
        <title>Leptobacterium flavescens.</title>
        <authorList>
            <person name="Wang G."/>
        </authorList>
    </citation>
    <scope>NUCLEOTIDE SEQUENCE [LARGE SCALE GENOMIC DNA]</scope>
    <source>
        <strain evidence="6 7">KCTC 22160</strain>
    </source>
</reference>
<accession>A0A6P0UKR8</accession>
<dbReference type="GO" id="GO:0030313">
    <property type="term" value="C:cell envelope"/>
    <property type="evidence" value="ECO:0007669"/>
    <property type="project" value="TreeGrafter"/>
</dbReference>
<dbReference type="Gene3D" id="2.40.50.100">
    <property type="match status" value="1"/>
</dbReference>
<dbReference type="AlphaFoldDB" id="A0A6P0UKR8"/>
<evidence type="ECO:0000256" key="2">
    <source>
        <dbReference type="ARBA" id="ARBA00022448"/>
    </source>
</evidence>
<dbReference type="EMBL" id="JAABOO010000001">
    <property type="protein sequence ID" value="NER12469.1"/>
    <property type="molecule type" value="Genomic_DNA"/>
</dbReference>
<dbReference type="PANTHER" id="PTHR30097:SF4">
    <property type="entry name" value="SLR6042 PROTEIN"/>
    <property type="match status" value="1"/>
</dbReference>
<organism evidence="6 7">
    <name type="scientific">Leptobacterium flavescens</name>
    <dbReference type="NCBI Taxonomy" id="472055"/>
    <lineage>
        <taxon>Bacteria</taxon>
        <taxon>Pseudomonadati</taxon>
        <taxon>Bacteroidota</taxon>
        <taxon>Flavobacteriia</taxon>
        <taxon>Flavobacteriales</taxon>
        <taxon>Flavobacteriaceae</taxon>
        <taxon>Leptobacterium</taxon>
    </lineage>
</organism>
<dbReference type="RefSeq" id="WP_163605490.1">
    <property type="nucleotide sequence ID" value="NZ_JAABOO010000001.1"/>
</dbReference>
<dbReference type="InterPro" id="IPR006143">
    <property type="entry name" value="RND_pump_MFP"/>
</dbReference>
<dbReference type="InterPro" id="IPR051909">
    <property type="entry name" value="MFP_Cation_Efflux"/>
</dbReference>
<evidence type="ECO:0000313" key="7">
    <source>
        <dbReference type="Proteomes" id="UP000468581"/>
    </source>
</evidence>
<name>A0A6P0UKR8_9FLAO</name>
<dbReference type="GO" id="GO:0015679">
    <property type="term" value="P:plasma membrane copper ion transport"/>
    <property type="evidence" value="ECO:0007669"/>
    <property type="project" value="TreeGrafter"/>
</dbReference>
<proteinExistence type="inferred from homology"/>
<gene>
    <name evidence="6" type="ORF">GWK08_03380</name>
</gene>
<dbReference type="Pfam" id="PF25967">
    <property type="entry name" value="RND-MFP_C"/>
    <property type="match status" value="1"/>
</dbReference>
<feature type="signal peptide" evidence="4">
    <location>
        <begin position="1"/>
        <end position="19"/>
    </location>
</feature>
<sequence>MKYLVMILAGLFLSCHSQGGSGHAHDAAGNHIQETTEIPRLDHTIWTGKTELFVEFPALITGKQSRFAAHFTVLDKHQAVREGSVTVSLIKGNSGIRQTVDAPSSPGIFSPVLQPEAAGTYQLVFDLKTNGYSDRIVIDDVEVYSSEEEAIKSLGTGAEDDGSISFLKEQAWKMEFQTDKAIIKEVYESIPTSGTWQVAPGDYHSSVATAGGKVQFVIRNLTSGRQVRKGEVIMAISGSGLSTKNLNAEVQKAKAVFDQAQAEYNRKKELYEAQITPKSEWEQVEQKYLIAKENYQSLSKNYSGRGKQITAPFSGYIKSISVKNGDFVSEGDELFVLTDSRSSVLEVQVSSQYANALRNIQNIWYQTENNIWSNLQQNKGSVLSVEKTVSAQKPMLSVFARVNEAVNMPEGSFTEVNIAVGKPEAGVVIPVSALLEDYGNYSVIVQLSGESFERRNIIPGRRNGNEVEIKKGLNADEVVVTRGAYQVKMASMSGQAPAHGHAH</sequence>
<dbReference type="Gene3D" id="2.40.420.20">
    <property type="match status" value="1"/>
</dbReference>
<keyword evidence="7" id="KW-1185">Reference proteome</keyword>
<dbReference type="SUPFAM" id="SSF111369">
    <property type="entry name" value="HlyD-like secretion proteins"/>
    <property type="match status" value="1"/>
</dbReference>
<dbReference type="Proteomes" id="UP000468581">
    <property type="component" value="Unassembled WGS sequence"/>
</dbReference>
<dbReference type="InterPro" id="IPR058627">
    <property type="entry name" value="MdtA-like_C"/>
</dbReference>
<keyword evidence="4" id="KW-0732">Signal</keyword>
<protein>
    <submittedName>
        <fullName evidence="6">Efflux RND transporter periplasmic adaptor subunit</fullName>
    </submittedName>
</protein>
<dbReference type="NCBIfam" id="TIGR01730">
    <property type="entry name" value="RND_mfp"/>
    <property type="match status" value="1"/>
</dbReference>
<dbReference type="PROSITE" id="PS51257">
    <property type="entry name" value="PROKAR_LIPOPROTEIN"/>
    <property type="match status" value="1"/>
</dbReference>
<feature type="chain" id="PRO_5026903458" evidence="4">
    <location>
        <begin position="20"/>
        <end position="503"/>
    </location>
</feature>
<dbReference type="Gene3D" id="1.10.287.470">
    <property type="entry name" value="Helix hairpin bin"/>
    <property type="match status" value="1"/>
</dbReference>
<evidence type="ECO:0000256" key="1">
    <source>
        <dbReference type="ARBA" id="ARBA00009477"/>
    </source>
</evidence>